<dbReference type="Proteomes" id="UP000002785">
    <property type="component" value="Chromosome"/>
</dbReference>
<reference evidence="1" key="1">
    <citation type="submission" date="2009-10" db="EMBL/GenBank/DDBJ databases">
        <title>The genome sequence of Streptomyces sviceus strain ATCC 29083.</title>
        <authorList>
            <consortium name="The Broad Institute Genome Sequencing Platform"/>
            <consortium name="Broad Institute Microbial Sequencing Center"/>
            <person name="Fischbach M."/>
            <person name="Godfrey P."/>
            <person name="Ward D."/>
            <person name="Young S."/>
            <person name="Zeng Q."/>
            <person name="Koehrsen M."/>
            <person name="Alvarado L."/>
            <person name="Berlin A.M."/>
            <person name="Bochicchio J."/>
            <person name="Borenstein D."/>
            <person name="Chapman S.B."/>
            <person name="Chen Z."/>
            <person name="Engels R."/>
            <person name="Freedman E."/>
            <person name="Gellesch M."/>
            <person name="Goldberg J."/>
            <person name="Griggs A."/>
            <person name="Gujja S."/>
            <person name="Heilman E.R."/>
            <person name="Heiman D.I."/>
            <person name="Hepburn T.A."/>
            <person name="Howarth C."/>
            <person name="Jen D."/>
            <person name="Larson L."/>
            <person name="Lewis B."/>
            <person name="Mehta T."/>
            <person name="Park D."/>
            <person name="Pearson M."/>
            <person name="Richards J."/>
            <person name="Roberts A."/>
            <person name="Saif S."/>
            <person name="Shea T.D."/>
            <person name="Shenoy N."/>
            <person name="Sisk P."/>
            <person name="Stolte C."/>
            <person name="Sykes S.N."/>
            <person name="Thomson T."/>
            <person name="Walk T."/>
            <person name="White J."/>
            <person name="Yandava C."/>
            <person name="Straight P."/>
            <person name="Clardy J."/>
            <person name="Hung D."/>
            <person name="Kolter R."/>
            <person name="Mekalanos J."/>
            <person name="Walker S."/>
            <person name="Walsh C.T."/>
            <person name="Wieland-Brown L.C."/>
            <person name="Haas B."/>
            <person name="Nusbaum C."/>
            <person name="Birren B."/>
        </authorList>
    </citation>
    <scope>NUCLEOTIDE SEQUENCE [LARGE SCALE GENOMIC DNA]</scope>
    <source>
        <strain evidence="1">ATCC 29083</strain>
    </source>
</reference>
<organism evidence="1 2">
    <name type="scientific">Streptomyces sviceus (strain ATCC 29083 / DSM 924 / JCM 4929 / NBRC 13980 / NCIMB 11184 / NRRL 5439 / UC 5370)</name>
    <dbReference type="NCBI Taxonomy" id="463191"/>
    <lineage>
        <taxon>Bacteria</taxon>
        <taxon>Bacillati</taxon>
        <taxon>Actinomycetota</taxon>
        <taxon>Actinomycetes</taxon>
        <taxon>Kitasatosporales</taxon>
        <taxon>Streptomycetaceae</taxon>
        <taxon>Streptomyces</taxon>
    </lineage>
</organism>
<accession>B5HUL9</accession>
<proteinExistence type="predicted"/>
<evidence type="ECO:0000313" key="1">
    <source>
        <dbReference type="EMBL" id="EDY56523.1"/>
    </source>
</evidence>
<gene>
    <name evidence="1" type="ORF">SSEG_03104</name>
</gene>
<evidence type="ECO:0000313" key="2">
    <source>
        <dbReference type="Proteomes" id="UP000002785"/>
    </source>
</evidence>
<dbReference type="HOGENOM" id="CLU_2756271_0_0_11"/>
<sequence length="70" mass="7351">MVSIQKILGTPSRVRNPNSLGYPGAGLRVPGAGARRRPIRFLARFVGPSQALSLGDSAAYDYPARVALAA</sequence>
<dbReference type="AlphaFoldDB" id="B5HUL9"/>
<keyword evidence="2" id="KW-1185">Reference proteome</keyword>
<name>B5HUL9_STRX2</name>
<dbReference type="EMBL" id="CM000951">
    <property type="protein sequence ID" value="EDY56523.1"/>
    <property type="molecule type" value="Genomic_DNA"/>
</dbReference>
<protein>
    <submittedName>
        <fullName evidence="1">Uncharacterized protein</fullName>
    </submittedName>
</protein>